<dbReference type="SMART" id="SM00926">
    <property type="entry name" value="Molybdop_Fe4S4"/>
    <property type="match status" value="1"/>
</dbReference>
<evidence type="ECO:0000256" key="4">
    <source>
        <dbReference type="ARBA" id="ARBA00023002"/>
    </source>
</evidence>
<proteinExistence type="inferred from homology"/>
<evidence type="ECO:0000256" key="1">
    <source>
        <dbReference type="ARBA" id="ARBA00010312"/>
    </source>
</evidence>
<dbReference type="Gene3D" id="2.20.25.90">
    <property type="entry name" value="ADC-like domains"/>
    <property type="match status" value="1"/>
</dbReference>
<comment type="caution">
    <text evidence="8">The sequence shown here is derived from an EMBL/GenBank/DDBJ whole genome shotgun (WGS) entry which is preliminary data.</text>
</comment>
<reference evidence="9" key="1">
    <citation type="submission" date="2019-08" db="EMBL/GenBank/DDBJ databases">
        <title>Arthrobacter sp. nov., isolated from plateau pika and Tibetan wild ass.</title>
        <authorList>
            <person name="Ge Y."/>
        </authorList>
    </citation>
    <scope>NUCLEOTIDE SEQUENCE [LARGE SCALE GENOMIC DNA]</scope>
    <source>
        <strain evidence="9">HF-4214</strain>
    </source>
</reference>
<evidence type="ECO:0000256" key="3">
    <source>
        <dbReference type="ARBA" id="ARBA00022729"/>
    </source>
</evidence>
<dbReference type="InterPro" id="IPR009010">
    <property type="entry name" value="Asp_de-COase-like_dom_sf"/>
</dbReference>
<keyword evidence="9" id="KW-1185">Reference proteome</keyword>
<dbReference type="InterPro" id="IPR006963">
    <property type="entry name" value="Mopterin_OxRdtase_4Fe-4S_dom"/>
</dbReference>
<dbReference type="InterPro" id="IPR006656">
    <property type="entry name" value="Mopterin_OxRdtase"/>
</dbReference>
<keyword evidence="5" id="KW-0408">Iron</keyword>
<dbReference type="Pfam" id="PF00384">
    <property type="entry name" value="Molybdopterin"/>
    <property type="match status" value="1"/>
</dbReference>
<evidence type="ECO:0000256" key="5">
    <source>
        <dbReference type="ARBA" id="ARBA00023004"/>
    </source>
</evidence>
<dbReference type="PROSITE" id="PS51669">
    <property type="entry name" value="4FE4S_MOW_BIS_MGD"/>
    <property type="match status" value="1"/>
</dbReference>
<dbReference type="PANTHER" id="PTHR43742">
    <property type="entry name" value="TRIMETHYLAMINE-N-OXIDE REDUCTASE"/>
    <property type="match status" value="1"/>
</dbReference>
<dbReference type="SUPFAM" id="SSF50692">
    <property type="entry name" value="ADC-like"/>
    <property type="match status" value="1"/>
</dbReference>
<dbReference type="Gene3D" id="2.40.40.20">
    <property type="match status" value="1"/>
</dbReference>
<dbReference type="InterPro" id="IPR006311">
    <property type="entry name" value="TAT_signal"/>
</dbReference>
<dbReference type="Gene3D" id="3.40.50.740">
    <property type="match status" value="2"/>
</dbReference>
<dbReference type="InterPro" id="IPR050612">
    <property type="entry name" value="Prok_Mopterin_Oxidored"/>
</dbReference>
<keyword evidence="6" id="KW-0411">Iron-sulfur</keyword>
<dbReference type="GO" id="GO:0016491">
    <property type="term" value="F:oxidoreductase activity"/>
    <property type="evidence" value="ECO:0007669"/>
    <property type="project" value="UniProtKB-KW"/>
</dbReference>
<keyword evidence="2" id="KW-0479">Metal-binding</keyword>
<dbReference type="GO" id="GO:0051536">
    <property type="term" value="F:iron-sulfur cluster binding"/>
    <property type="evidence" value="ECO:0007669"/>
    <property type="project" value="UniProtKB-KW"/>
</dbReference>
<feature type="domain" description="4Fe-4S Mo/W bis-MGD-type" evidence="7">
    <location>
        <begin position="88"/>
        <end position="144"/>
    </location>
</feature>
<dbReference type="InterPro" id="IPR006657">
    <property type="entry name" value="MoPterin_dinucl-bd_dom"/>
</dbReference>
<name>A0A6N7RRP3_9ACTN</name>
<dbReference type="Gene3D" id="3.40.228.10">
    <property type="entry name" value="Dimethylsulfoxide Reductase, domain 2"/>
    <property type="match status" value="2"/>
</dbReference>
<dbReference type="GO" id="GO:0046872">
    <property type="term" value="F:metal ion binding"/>
    <property type="evidence" value="ECO:0007669"/>
    <property type="project" value="UniProtKB-KW"/>
</dbReference>
<dbReference type="AlphaFoldDB" id="A0A6N7RRP3"/>
<keyword evidence="4" id="KW-0560">Oxidoreductase</keyword>
<organism evidence="8 9">
    <name type="scientific">Eggerthella guodeyinii</name>
    <dbReference type="NCBI Taxonomy" id="2690837"/>
    <lineage>
        <taxon>Bacteria</taxon>
        <taxon>Bacillati</taxon>
        <taxon>Actinomycetota</taxon>
        <taxon>Coriobacteriia</taxon>
        <taxon>Eggerthellales</taxon>
        <taxon>Eggerthellaceae</taxon>
        <taxon>Eggerthella</taxon>
    </lineage>
</organism>
<gene>
    <name evidence="8" type="ORF">GJG86_15980</name>
</gene>
<dbReference type="PANTHER" id="PTHR43742:SF6">
    <property type="entry name" value="OXIDOREDUCTASE YYAE-RELATED"/>
    <property type="match status" value="1"/>
</dbReference>
<dbReference type="Pfam" id="PF01568">
    <property type="entry name" value="Molydop_binding"/>
    <property type="match status" value="1"/>
</dbReference>
<dbReference type="Pfam" id="PF04879">
    <property type="entry name" value="Molybdop_Fe4S4"/>
    <property type="match status" value="1"/>
</dbReference>
<comment type="similarity">
    <text evidence="1">Belongs to the prokaryotic molybdopterin-containing oxidoreductase family.</text>
</comment>
<sequence>MGDILKDCARGRHQLHRLPADDRGGYPDTIFGGGEMSGTNDPHTGLTRRSFLKTTGLVAGATALAGGATPAMHALAAESGTANGDSGEKVMPGRCYFGGCFSCNYNVTVRDGRAVKVSPDPDALFGRRPCLKGYSLPQRMYSQERIKYPMKRIGERGQNQWERISWEEAIATITEKWKGYIDQYGGQSILVSTGSSGARFTVSGASRLENILQFTNVEMCADWAVYHGLQRVYGNPATGIMTAPGNEPFEEDIFNAKTVFMWGNNLSETYTQRWRYLMEAQEQGARIISIDPNETTVSAHADEWYTVRPGSDPALMLSMVQEIIAEGLQDTAYLKRDTVGPFLVRDDTKEFLRMSDLGVEPTEGPVNATTKKPTMIDPPVVWDAASGKEMSSAESTDPELEGSWTVGGFKVKTAYSLMVESVQEYKPEDVADIVDMSADDIRRLARLAVDGPVSHMFGLGSQAYDNGLQFGSGLGLLLAVTGMVGKPGAGVQATAFMGMRNASFLFPTGTFTTTIPVLHLPEVMETGTFKGKDYPPFKALYIRGSALVGGRPDKNKIIAEIIDKMEFIVCLDVAFTDSALYSDIVLPAAHYYEVEDVYGATLSYHVQHGPKIVEPAFEAKPDLQVAKLLAEGLGIGAYFEGDDESWLREQLNFPALAAQGITLDALREKKDMRYIPAGVGYADGKYYTPTGKVEFYCEKPLPRVDLGLDLDVAPERLPRFYPPYEAWPGTEAMKKYPLILIPEHSRGRFHTGGFDGVWLNEIERGPIVRMNPDDAKARGIEDGDDVEVYNDRGNGVARAVLDAGKRPGMLQYPKGLQGRQYKSGDLASLCSLHMDPFAVNSSFGDTCVEVRKWDGGNE</sequence>
<dbReference type="Gene3D" id="3.30.2070.10">
    <property type="entry name" value="Formate dehydrogenase/DMSO reductase"/>
    <property type="match status" value="1"/>
</dbReference>
<dbReference type="GO" id="GO:0043546">
    <property type="term" value="F:molybdopterin cofactor binding"/>
    <property type="evidence" value="ECO:0007669"/>
    <property type="project" value="InterPro"/>
</dbReference>
<evidence type="ECO:0000259" key="7">
    <source>
        <dbReference type="PROSITE" id="PS51669"/>
    </source>
</evidence>
<keyword evidence="3" id="KW-0732">Signal</keyword>
<evidence type="ECO:0000256" key="2">
    <source>
        <dbReference type="ARBA" id="ARBA00022723"/>
    </source>
</evidence>
<accession>A0A6N7RRP3</accession>
<protein>
    <submittedName>
        <fullName evidence="8">Molybdopterin-dependent oxidoreductase</fullName>
    </submittedName>
</protein>
<evidence type="ECO:0000256" key="6">
    <source>
        <dbReference type="ARBA" id="ARBA00023014"/>
    </source>
</evidence>
<evidence type="ECO:0000313" key="9">
    <source>
        <dbReference type="Proteomes" id="UP000438093"/>
    </source>
</evidence>
<dbReference type="EMBL" id="VTFY01000019">
    <property type="protein sequence ID" value="MRX83979.1"/>
    <property type="molecule type" value="Genomic_DNA"/>
</dbReference>
<evidence type="ECO:0000313" key="8">
    <source>
        <dbReference type="EMBL" id="MRX83979.1"/>
    </source>
</evidence>
<dbReference type="SUPFAM" id="SSF53706">
    <property type="entry name" value="Formate dehydrogenase/DMSO reductase, domains 1-3"/>
    <property type="match status" value="1"/>
</dbReference>
<dbReference type="PROSITE" id="PS51318">
    <property type="entry name" value="TAT"/>
    <property type="match status" value="1"/>
</dbReference>
<dbReference type="Proteomes" id="UP000438093">
    <property type="component" value="Unassembled WGS sequence"/>
</dbReference>